<evidence type="ECO:0000256" key="1">
    <source>
        <dbReference type="ARBA" id="ARBA00006739"/>
    </source>
</evidence>
<evidence type="ECO:0000313" key="6">
    <source>
        <dbReference type="Proteomes" id="UP000252733"/>
    </source>
</evidence>
<protein>
    <submittedName>
        <fullName evidence="5">GT2 family glycosyltransferase</fullName>
    </submittedName>
</protein>
<dbReference type="GO" id="GO:0016757">
    <property type="term" value="F:glycosyltransferase activity"/>
    <property type="evidence" value="ECO:0007669"/>
    <property type="project" value="UniProtKB-KW"/>
</dbReference>
<proteinExistence type="inferred from homology"/>
<dbReference type="SUPFAM" id="SSF53448">
    <property type="entry name" value="Nucleotide-diphospho-sugar transferases"/>
    <property type="match status" value="1"/>
</dbReference>
<dbReference type="InterPro" id="IPR001173">
    <property type="entry name" value="Glyco_trans_2-like"/>
</dbReference>
<keyword evidence="6" id="KW-1185">Reference proteome</keyword>
<dbReference type="PANTHER" id="PTHR43179:SF12">
    <property type="entry name" value="GALACTOFURANOSYLTRANSFERASE GLFT2"/>
    <property type="match status" value="1"/>
</dbReference>
<comment type="similarity">
    <text evidence="1">Belongs to the glycosyltransferase 2 family.</text>
</comment>
<keyword evidence="2" id="KW-0328">Glycosyltransferase</keyword>
<keyword evidence="3 5" id="KW-0808">Transferase</keyword>
<feature type="domain" description="Glycosyltransferase 2-like" evidence="4">
    <location>
        <begin position="25"/>
        <end position="175"/>
    </location>
</feature>
<name>A0A368V8X7_9BACT</name>
<comment type="caution">
    <text evidence="5">The sequence shown here is derived from an EMBL/GenBank/DDBJ whole genome shotgun (WGS) entry which is preliminary data.</text>
</comment>
<dbReference type="Proteomes" id="UP000252733">
    <property type="component" value="Unassembled WGS sequence"/>
</dbReference>
<organism evidence="5 6">
    <name type="scientific">Marinilabilia salmonicolor</name>
    <dbReference type="NCBI Taxonomy" id="989"/>
    <lineage>
        <taxon>Bacteria</taxon>
        <taxon>Pseudomonadati</taxon>
        <taxon>Bacteroidota</taxon>
        <taxon>Bacteroidia</taxon>
        <taxon>Marinilabiliales</taxon>
        <taxon>Marinilabiliaceae</taxon>
        <taxon>Marinilabilia</taxon>
    </lineage>
</organism>
<dbReference type="Gene3D" id="3.90.550.10">
    <property type="entry name" value="Spore Coat Polysaccharide Biosynthesis Protein SpsA, Chain A"/>
    <property type="match status" value="1"/>
</dbReference>
<reference evidence="5 6" key="1">
    <citation type="submission" date="2018-07" db="EMBL/GenBank/DDBJ databases">
        <title>Freshwater and sediment microbial communities from various areas in North America, analyzing microbe dynamics in response to fracking.</title>
        <authorList>
            <person name="Lamendella R."/>
        </authorList>
    </citation>
    <scope>NUCLEOTIDE SEQUENCE [LARGE SCALE GENOMIC DNA]</scope>
    <source>
        <strain evidence="5 6">160A</strain>
    </source>
</reference>
<accession>A0A368V8X7</accession>
<dbReference type="AlphaFoldDB" id="A0A368V8X7"/>
<dbReference type="InterPro" id="IPR029044">
    <property type="entry name" value="Nucleotide-diphossugar_trans"/>
</dbReference>
<sequence length="322" mass="37702">MVLYGQTLDNIVSVMKHPKIIIQLVFYNDSVFLPGLAKSLKKQTFTDFHVLAIDNGAGQESAKMFGELFPDAELIQGVGNIGFGRAHNFLLKRTLQTRAPYVLVLNSDVELHKDFLKYMYLHMSRLPGVDACGPLIYYGKKKERSAIVQNYRLFMNFKTAKKHAPDSEKRIKSGKQLPVSADVDYLSGVAMMVRTEIFSDIHLFNERLFLYGEERDFFYRFSQQNRLAMVTRKAVVWHFHDWDARNPKSLCREYYYLKRNKVLYFKEYRLRFGLIQFLLRETLSIPVTVIRAMRKKIPGLFYYYWLGILHGLKNKTGQTLEF</sequence>
<evidence type="ECO:0000259" key="4">
    <source>
        <dbReference type="Pfam" id="PF00535"/>
    </source>
</evidence>
<dbReference type="EMBL" id="QPIZ01000005">
    <property type="protein sequence ID" value="RCW37586.1"/>
    <property type="molecule type" value="Genomic_DNA"/>
</dbReference>
<gene>
    <name evidence="5" type="ORF">DFO77_10594</name>
</gene>
<dbReference type="PANTHER" id="PTHR43179">
    <property type="entry name" value="RHAMNOSYLTRANSFERASE WBBL"/>
    <property type="match status" value="1"/>
</dbReference>
<evidence type="ECO:0000256" key="3">
    <source>
        <dbReference type="ARBA" id="ARBA00022679"/>
    </source>
</evidence>
<dbReference type="Pfam" id="PF00535">
    <property type="entry name" value="Glycos_transf_2"/>
    <property type="match status" value="1"/>
</dbReference>
<evidence type="ECO:0000313" key="5">
    <source>
        <dbReference type="EMBL" id="RCW37586.1"/>
    </source>
</evidence>
<evidence type="ECO:0000256" key="2">
    <source>
        <dbReference type="ARBA" id="ARBA00022676"/>
    </source>
</evidence>